<protein>
    <submittedName>
        <fullName evidence="1">Uncharacterized protein</fullName>
    </submittedName>
</protein>
<gene>
    <name evidence="1" type="ORF">B0H17DRAFT_1074892</name>
</gene>
<proteinExistence type="predicted"/>
<evidence type="ECO:0000313" key="1">
    <source>
        <dbReference type="EMBL" id="KAJ7682992.1"/>
    </source>
</evidence>
<keyword evidence="2" id="KW-1185">Reference proteome</keyword>
<evidence type="ECO:0000313" key="2">
    <source>
        <dbReference type="Proteomes" id="UP001221757"/>
    </source>
</evidence>
<dbReference type="EMBL" id="JARKIE010000112">
    <property type="protein sequence ID" value="KAJ7682992.1"/>
    <property type="molecule type" value="Genomic_DNA"/>
</dbReference>
<sequence length="64" mass="7174">MGQTSSRNWPELAPVLSSLSSHYLPYIPLITTPRPQPDTVATQSCTAIIRLMNRTPPILPFYSF</sequence>
<name>A0AAD7D7H3_MYCRO</name>
<dbReference type="Proteomes" id="UP001221757">
    <property type="component" value="Unassembled WGS sequence"/>
</dbReference>
<dbReference type="AlphaFoldDB" id="A0AAD7D7H3"/>
<comment type="caution">
    <text evidence="1">The sequence shown here is derived from an EMBL/GenBank/DDBJ whole genome shotgun (WGS) entry which is preliminary data.</text>
</comment>
<reference evidence="1" key="1">
    <citation type="submission" date="2023-03" db="EMBL/GenBank/DDBJ databases">
        <title>Massive genome expansion in bonnet fungi (Mycena s.s.) driven by repeated elements and novel gene families across ecological guilds.</title>
        <authorList>
            <consortium name="Lawrence Berkeley National Laboratory"/>
            <person name="Harder C.B."/>
            <person name="Miyauchi S."/>
            <person name="Viragh M."/>
            <person name="Kuo A."/>
            <person name="Thoen E."/>
            <person name="Andreopoulos B."/>
            <person name="Lu D."/>
            <person name="Skrede I."/>
            <person name="Drula E."/>
            <person name="Henrissat B."/>
            <person name="Morin E."/>
            <person name="Kohler A."/>
            <person name="Barry K."/>
            <person name="LaButti K."/>
            <person name="Morin E."/>
            <person name="Salamov A."/>
            <person name="Lipzen A."/>
            <person name="Mereny Z."/>
            <person name="Hegedus B."/>
            <person name="Baldrian P."/>
            <person name="Stursova M."/>
            <person name="Weitz H."/>
            <person name="Taylor A."/>
            <person name="Grigoriev I.V."/>
            <person name="Nagy L.G."/>
            <person name="Martin F."/>
            <person name="Kauserud H."/>
        </authorList>
    </citation>
    <scope>NUCLEOTIDE SEQUENCE</scope>
    <source>
        <strain evidence="1">CBHHK067</strain>
    </source>
</reference>
<accession>A0AAD7D7H3</accession>
<organism evidence="1 2">
    <name type="scientific">Mycena rosella</name>
    <name type="common">Pink bonnet</name>
    <name type="synonym">Agaricus rosellus</name>
    <dbReference type="NCBI Taxonomy" id="1033263"/>
    <lineage>
        <taxon>Eukaryota</taxon>
        <taxon>Fungi</taxon>
        <taxon>Dikarya</taxon>
        <taxon>Basidiomycota</taxon>
        <taxon>Agaricomycotina</taxon>
        <taxon>Agaricomycetes</taxon>
        <taxon>Agaricomycetidae</taxon>
        <taxon>Agaricales</taxon>
        <taxon>Marasmiineae</taxon>
        <taxon>Mycenaceae</taxon>
        <taxon>Mycena</taxon>
    </lineage>
</organism>